<gene>
    <name evidence="1" type="ORF">CDL15_Pgr019187</name>
    <name evidence="2" type="ORF">CRG98_006061</name>
</gene>
<accession>A0A218W4X5</accession>
<dbReference type="AlphaFoldDB" id="A0A218W4X5"/>
<sequence length="107" mass="11306">MNSAQELALACEPYSGFALGSRTYPGSREASISTNPSSRGWVHRERNAFSLSLSTSPGIPSLDLSRLRAREHRSLDSQALGCSGGQIWGLRAMGSCGGVVATTTTMD</sequence>
<organism evidence="1 3">
    <name type="scientific">Punica granatum</name>
    <name type="common">Pomegranate</name>
    <dbReference type="NCBI Taxonomy" id="22663"/>
    <lineage>
        <taxon>Eukaryota</taxon>
        <taxon>Viridiplantae</taxon>
        <taxon>Streptophyta</taxon>
        <taxon>Embryophyta</taxon>
        <taxon>Tracheophyta</taxon>
        <taxon>Spermatophyta</taxon>
        <taxon>Magnoliopsida</taxon>
        <taxon>eudicotyledons</taxon>
        <taxon>Gunneridae</taxon>
        <taxon>Pentapetalae</taxon>
        <taxon>rosids</taxon>
        <taxon>malvids</taxon>
        <taxon>Myrtales</taxon>
        <taxon>Lythraceae</taxon>
        <taxon>Punica</taxon>
    </lineage>
</organism>
<dbReference type="Proteomes" id="UP000197138">
    <property type="component" value="Unassembled WGS sequence"/>
</dbReference>
<reference evidence="2 4" key="3">
    <citation type="submission" date="2017-11" db="EMBL/GenBank/DDBJ databases">
        <title>De-novo sequencing of pomegranate (Punica granatum L.) genome.</title>
        <authorList>
            <person name="Akparov Z."/>
            <person name="Amiraslanov A."/>
            <person name="Hajiyeva S."/>
            <person name="Abbasov M."/>
            <person name="Kaur K."/>
            <person name="Hamwieh A."/>
            <person name="Solovyev V."/>
            <person name="Salamov A."/>
            <person name="Braich B."/>
            <person name="Kosarev P."/>
            <person name="Mahmoud A."/>
            <person name="Hajiyev E."/>
            <person name="Babayeva S."/>
            <person name="Izzatullayeva V."/>
            <person name="Mammadov A."/>
            <person name="Mammadov A."/>
            <person name="Sharifova S."/>
            <person name="Ojaghi J."/>
            <person name="Eynullazada K."/>
            <person name="Bayramov B."/>
            <person name="Abdulazimova A."/>
            <person name="Shahmuradov I."/>
        </authorList>
    </citation>
    <scope>NUCLEOTIDE SEQUENCE [LARGE SCALE GENOMIC DNA]</scope>
    <source>
        <strain evidence="2">AG2017</strain>
        <strain evidence="4">cv. AG2017</strain>
        <tissue evidence="2">Leaf</tissue>
    </source>
</reference>
<evidence type="ECO:0000313" key="1">
    <source>
        <dbReference type="EMBL" id="OWM67686.1"/>
    </source>
</evidence>
<comment type="caution">
    <text evidence="1">The sequence shown here is derived from an EMBL/GenBank/DDBJ whole genome shotgun (WGS) entry which is preliminary data.</text>
</comment>
<evidence type="ECO:0000313" key="4">
    <source>
        <dbReference type="Proteomes" id="UP000233551"/>
    </source>
</evidence>
<dbReference type="EMBL" id="PGOL01000272">
    <property type="protein sequence ID" value="PKI73480.1"/>
    <property type="molecule type" value="Genomic_DNA"/>
</dbReference>
<proteinExistence type="predicted"/>
<keyword evidence="4" id="KW-1185">Reference proteome</keyword>
<evidence type="ECO:0000313" key="3">
    <source>
        <dbReference type="Proteomes" id="UP000197138"/>
    </source>
</evidence>
<name>A0A218W4X5_PUNGR</name>
<reference evidence="1" key="2">
    <citation type="submission" date="2017-06" db="EMBL/GenBank/DDBJ databases">
        <title>The pomegranate genome and the genomics of punicalagin biosynthesis.</title>
        <authorList>
            <person name="Xu C."/>
        </authorList>
    </citation>
    <scope>NUCLEOTIDE SEQUENCE [LARGE SCALE GENOMIC DNA]</scope>
    <source>
        <tissue evidence="1">Fresh leaf</tissue>
    </source>
</reference>
<reference evidence="3" key="1">
    <citation type="journal article" date="2017" name="Plant J.">
        <title>The pomegranate (Punica granatum L.) genome and the genomics of punicalagin biosynthesis.</title>
        <authorList>
            <person name="Qin G."/>
            <person name="Xu C."/>
            <person name="Ming R."/>
            <person name="Tang H."/>
            <person name="Guyot R."/>
            <person name="Kramer E.M."/>
            <person name="Hu Y."/>
            <person name="Yi X."/>
            <person name="Qi Y."/>
            <person name="Xu X."/>
            <person name="Gao Z."/>
            <person name="Pan H."/>
            <person name="Jian J."/>
            <person name="Tian Y."/>
            <person name="Yue Z."/>
            <person name="Xu Y."/>
        </authorList>
    </citation>
    <scope>NUCLEOTIDE SEQUENCE [LARGE SCALE GENOMIC DNA]</scope>
    <source>
        <strain evidence="3">cv. Dabenzi</strain>
    </source>
</reference>
<dbReference type="Proteomes" id="UP000233551">
    <property type="component" value="Unassembled WGS sequence"/>
</dbReference>
<protein>
    <submittedName>
        <fullName evidence="1">Uncharacterized protein</fullName>
    </submittedName>
</protein>
<dbReference type="EMBL" id="MTKT01005376">
    <property type="protein sequence ID" value="OWM67686.1"/>
    <property type="molecule type" value="Genomic_DNA"/>
</dbReference>
<evidence type="ECO:0000313" key="2">
    <source>
        <dbReference type="EMBL" id="PKI73480.1"/>
    </source>
</evidence>